<proteinExistence type="predicted"/>
<dbReference type="InterPro" id="IPR000477">
    <property type="entry name" value="RT_dom"/>
</dbReference>
<dbReference type="OrthoDB" id="10257314at2759"/>
<dbReference type="InterPro" id="IPR043128">
    <property type="entry name" value="Rev_trsase/Diguanyl_cyclase"/>
</dbReference>
<name>A0A4C1UE66_EUMVA</name>
<dbReference type="Pfam" id="PF00078">
    <property type="entry name" value="RVT_1"/>
    <property type="match status" value="1"/>
</dbReference>
<comment type="caution">
    <text evidence="2">The sequence shown here is derived from an EMBL/GenBank/DDBJ whole genome shotgun (WGS) entry which is preliminary data.</text>
</comment>
<dbReference type="Proteomes" id="UP000299102">
    <property type="component" value="Unassembled WGS sequence"/>
</dbReference>
<reference evidence="2 3" key="1">
    <citation type="journal article" date="2019" name="Commun. Biol.">
        <title>The bagworm genome reveals a unique fibroin gene that provides high tensile strength.</title>
        <authorList>
            <person name="Kono N."/>
            <person name="Nakamura H."/>
            <person name="Ohtoshi R."/>
            <person name="Tomita M."/>
            <person name="Numata K."/>
            <person name="Arakawa K."/>
        </authorList>
    </citation>
    <scope>NUCLEOTIDE SEQUENCE [LARGE SCALE GENOMIC DNA]</scope>
</reference>
<dbReference type="SUPFAM" id="SSF56672">
    <property type="entry name" value="DNA/RNA polymerases"/>
    <property type="match status" value="1"/>
</dbReference>
<organism evidence="2 3">
    <name type="scientific">Eumeta variegata</name>
    <name type="common">Bagworm moth</name>
    <name type="synonym">Eumeta japonica</name>
    <dbReference type="NCBI Taxonomy" id="151549"/>
    <lineage>
        <taxon>Eukaryota</taxon>
        <taxon>Metazoa</taxon>
        <taxon>Ecdysozoa</taxon>
        <taxon>Arthropoda</taxon>
        <taxon>Hexapoda</taxon>
        <taxon>Insecta</taxon>
        <taxon>Pterygota</taxon>
        <taxon>Neoptera</taxon>
        <taxon>Endopterygota</taxon>
        <taxon>Lepidoptera</taxon>
        <taxon>Glossata</taxon>
        <taxon>Ditrysia</taxon>
        <taxon>Tineoidea</taxon>
        <taxon>Psychidae</taxon>
        <taxon>Oiketicinae</taxon>
        <taxon>Eumeta</taxon>
    </lineage>
</organism>
<dbReference type="Gene3D" id="3.30.70.270">
    <property type="match status" value="1"/>
</dbReference>
<dbReference type="GO" id="GO:0071897">
    <property type="term" value="P:DNA biosynthetic process"/>
    <property type="evidence" value="ECO:0007669"/>
    <property type="project" value="UniProtKB-ARBA"/>
</dbReference>
<keyword evidence="3" id="KW-1185">Reference proteome</keyword>
<evidence type="ECO:0000313" key="2">
    <source>
        <dbReference type="EMBL" id="GBP24246.1"/>
    </source>
</evidence>
<accession>A0A4C1UE66</accession>
<dbReference type="STRING" id="151549.A0A4C1UE66"/>
<feature type="domain" description="Reverse transcriptase" evidence="1">
    <location>
        <begin position="201"/>
        <end position="286"/>
    </location>
</feature>
<sequence>MITDAPSKTSDQSAMLKIEAYKDGRNKRITVIQTIIRPAQNRKYFVSLRIPLFWRDRPKLWFYSFEAATHDSKNGDQQMAQMRLLSETELSDQKPTQLLQRMQDLARDRILDAALQLMWTNHLPPHIHSVLAARSIGRFQSRHRTAQHRSRAHEKLSSMMCYYHRRFGAKVRKCTSTCSFKNASQQLKERWQRRNPTFKNIHTAYSSRMYPGLKNAGQTFQRYIDQVLIEVDFDFPFINDVLIASESEKRHREHSRTVLGRVEDHEVTINPAKCNLVELEVKFLGSKESVKPPAEKIKLHSLGLRIVQS</sequence>
<dbReference type="PANTHER" id="PTHR33327:SF3">
    <property type="entry name" value="RNA-DIRECTED DNA POLYMERASE"/>
    <property type="match status" value="1"/>
</dbReference>
<protein>
    <recommendedName>
        <fullName evidence="1">Reverse transcriptase domain-containing protein</fullName>
    </recommendedName>
</protein>
<dbReference type="AlphaFoldDB" id="A0A4C1UE66"/>
<evidence type="ECO:0000313" key="3">
    <source>
        <dbReference type="Proteomes" id="UP000299102"/>
    </source>
</evidence>
<evidence type="ECO:0000259" key="1">
    <source>
        <dbReference type="Pfam" id="PF00078"/>
    </source>
</evidence>
<gene>
    <name evidence="2" type="ORF">EVAR_80099_1</name>
</gene>
<dbReference type="InterPro" id="IPR043502">
    <property type="entry name" value="DNA/RNA_pol_sf"/>
</dbReference>
<dbReference type="EMBL" id="BGZK01000159">
    <property type="protein sequence ID" value="GBP24246.1"/>
    <property type="molecule type" value="Genomic_DNA"/>
</dbReference>
<dbReference type="PANTHER" id="PTHR33327">
    <property type="entry name" value="ENDONUCLEASE"/>
    <property type="match status" value="1"/>
</dbReference>